<feature type="transmembrane region" description="Helical" evidence="2">
    <location>
        <begin position="121"/>
        <end position="143"/>
    </location>
</feature>
<feature type="transmembrane region" description="Helical" evidence="2">
    <location>
        <begin position="83"/>
        <end position="109"/>
    </location>
</feature>
<feature type="transmembrane region" description="Helical" evidence="2">
    <location>
        <begin position="174"/>
        <end position="206"/>
    </location>
</feature>
<evidence type="ECO:0000313" key="3">
    <source>
        <dbReference type="EMBL" id="PFG35358.1"/>
    </source>
</evidence>
<sequence length="280" mass="28289">MSDSNVPPYPGEVPGPDGQPPYGAPTPPPGQPAPGQQPYGQQPPAGQPYGQQAFQPGPGQSPIDVGAAFSYGWEKFTKNVGPIILGALVWGVGIGVLIGIFYAMIIGGAAAASSLDSSGGFLAVGFGSMVLFFGVSLVLGMFFQAAATNVGLVATTGRQITVGDFFSVPNFSKALLTALLVGLASAVSTVVVVGPLVVGFFGIFALHFAIDKGLGAVDAIKASVDVALKNAGQVALLMLLVYVANAVGSAICGVGLIVSMPVAMIATAYCYRRVVGEQPV</sequence>
<keyword evidence="2" id="KW-0812">Transmembrane</keyword>
<dbReference type="AlphaFoldDB" id="A0A2A9E8T0"/>
<organism evidence="3 4">
    <name type="scientific">Flavimobilis soli</name>
    <dbReference type="NCBI Taxonomy" id="442709"/>
    <lineage>
        <taxon>Bacteria</taxon>
        <taxon>Bacillati</taxon>
        <taxon>Actinomycetota</taxon>
        <taxon>Actinomycetes</taxon>
        <taxon>Micrococcales</taxon>
        <taxon>Jonesiaceae</taxon>
        <taxon>Flavimobilis</taxon>
    </lineage>
</organism>
<dbReference type="OrthoDB" id="4829830at2"/>
<keyword evidence="2" id="KW-1133">Transmembrane helix</keyword>
<proteinExistence type="predicted"/>
<keyword evidence="4" id="KW-1185">Reference proteome</keyword>
<evidence type="ECO:0000256" key="1">
    <source>
        <dbReference type="SAM" id="MobiDB-lite"/>
    </source>
</evidence>
<feature type="compositionally biased region" description="Low complexity" evidence="1">
    <location>
        <begin position="33"/>
        <end position="57"/>
    </location>
</feature>
<dbReference type="RefSeq" id="WP_098456667.1">
    <property type="nucleotide sequence ID" value="NZ_PDJH01000001.1"/>
</dbReference>
<name>A0A2A9E8T0_9MICO</name>
<accession>A0A2A9E8T0</accession>
<dbReference type="EMBL" id="PDJH01000001">
    <property type="protein sequence ID" value="PFG35358.1"/>
    <property type="molecule type" value="Genomic_DNA"/>
</dbReference>
<evidence type="ECO:0000256" key="2">
    <source>
        <dbReference type="SAM" id="Phobius"/>
    </source>
</evidence>
<protein>
    <submittedName>
        <fullName evidence="3">Putative membrane protein</fullName>
    </submittedName>
</protein>
<feature type="compositionally biased region" description="Pro residues" evidence="1">
    <location>
        <begin position="7"/>
        <end position="32"/>
    </location>
</feature>
<reference evidence="3 4" key="1">
    <citation type="submission" date="2017-10" db="EMBL/GenBank/DDBJ databases">
        <title>Sequencing the genomes of 1000 actinobacteria strains.</title>
        <authorList>
            <person name="Klenk H.-P."/>
        </authorList>
    </citation>
    <scope>NUCLEOTIDE SEQUENCE [LARGE SCALE GENOMIC DNA]</scope>
    <source>
        <strain evidence="3 4">DSM 21574</strain>
    </source>
</reference>
<comment type="caution">
    <text evidence="3">The sequence shown here is derived from an EMBL/GenBank/DDBJ whole genome shotgun (WGS) entry which is preliminary data.</text>
</comment>
<keyword evidence="2" id="KW-0472">Membrane</keyword>
<feature type="region of interest" description="Disordered" evidence="1">
    <location>
        <begin position="1"/>
        <end position="57"/>
    </location>
</feature>
<dbReference type="Proteomes" id="UP000221394">
    <property type="component" value="Unassembled WGS sequence"/>
</dbReference>
<evidence type="ECO:0000313" key="4">
    <source>
        <dbReference type="Proteomes" id="UP000221394"/>
    </source>
</evidence>
<gene>
    <name evidence="3" type="ORF">ATL41_0033</name>
</gene>